<dbReference type="Proteomes" id="UP000321291">
    <property type="component" value="Chromosome"/>
</dbReference>
<dbReference type="AlphaFoldDB" id="A0A5B8VLF8"/>
<proteinExistence type="predicted"/>
<sequence>MINTLISTAEITDQDAIKAWDFGYRLYTFPLINKELSYDTEVEQRIFELGRDSINAVFTSEVAVRSVFERLEQKPDWNIYCLQGKTRTVLLKYVPEALIVNMATNSTNLAATIKSDLSAFRQRPAVFFCGDKRMPTLPATCKELNVPLEELICYKTSCIPSNIGGDIEGILFFSPSAAECFFNHNPRMNNATVLFAIGETTAASIRAFCNNTTIVAPEPTQAALLNEVKIYFDKQKASEA</sequence>
<evidence type="ECO:0000259" key="1">
    <source>
        <dbReference type="Pfam" id="PF02602"/>
    </source>
</evidence>
<dbReference type="InterPro" id="IPR036108">
    <property type="entry name" value="4pyrrol_syn_uPrphyn_synt_sf"/>
</dbReference>
<organism evidence="2 3">
    <name type="scientific">Arachidicoccus ginsenosidivorans</name>
    <dbReference type="NCBI Taxonomy" id="496057"/>
    <lineage>
        <taxon>Bacteria</taxon>
        <taxon>Pseudomonadati</taxon>
        <taxon>Bacteroidota</taxon>
        <taxon>Chitinophagia</taxon>
        <taxon>Chitinophagales</taxon>
        <taxon>Chitinophagaceae</taxon>
        <taxon>Arachidicoccus</taxon>
    </lineage>
</organism>
<keyword evidence="3" id="KW-1185">Reference proteome</keyword>
<dbReference type="OrthoDB" id="1523900at2"/>
<evidence type="ECO:0000313" key="3">
    <source>
        <dbReference type="Proteomes" id="UP000321291"/>
    </source>
</evidence>
<dbReference type="PANTHER" id="PTHR12390">
    <property type="entry name" value="UROPORPHYRINOGEN III SYNTHASE"/>
    <property type="match status" value="1"/>
</dbReference>
<dbReference type="KEGG" id="agi:FSB73_09075"/>
<protein>
    <submittedName>
        <fullName evidence="2">Uroporphyrinogen-III synthase</fullName>
    </submittedName>
</protein>
<dbReference type="CDD" id="cd06578">
    <property type="entry name" value="HemD"/>
    <property type="match status" value="1"/>
</dbReference>
<dbReference type="SUPFAM" id="SSF69618">
    <property type="entry name" value="HemD-like"/>
    <property type="match status" value="1"/>
</dbReference>
<dbReference type="PANTHER" id="PTHR12390:SF0">
    <property type="entry name" value="UROPORPHYRINOGEN-III SYNTHASE"/>
    <property type="match status" value="1"/>
</dbReference>
<dbReference type="InterPro" id="IPR003754">
    <property type="entry name" value="4pyrrol_synth_uPrphyn_synth"/>
</dbReference>
<dbReference type="RefSeq" id="WP_146781172.1">
    <property type="nucleotide sequence ID" value="NZ_CP042434.1"/>
</dbReference>
<name>A0A5B8VLF8_9BACT</name>
<gene>
    <name evidence="2" type="ORF">FSB73_09075</name>
</gene>
<dbReference type="GO" id="GO:0004852">
    <property type="term" value="F:uroporphyrinogen-III synthase activity"/>
    <property type="evidence" value="ECO:0007669"/>
    <property type="project" value="InterPro"/>
</dbReference>
<dbReference type="Pfam" id="PF02602">
    <property type="entry name" value="HEM4"/>
    <property type="match status" value="1"/>
</dbReference>
<evidence type="ECO:0000313" key="2">
    <source>
        <dbReference type="EMBL" id="QEC71795.1"/>
    </source>
</evidence>
<dbReference type="Gene3D" id="3.40.50.10090">
    <property type="match status" value="2"/>
</dbReference>
<accession>A0A5B8VLF8</accession>
<feature type="domain" description="Tetrapyrrole biosynthesis uroporphyrinogen III synthase" evidence="1">
    <location>
        <begin position="22"/>
        <end position="225"/>
    </location>
</feature>
<dbReference type="InterPro" id="IPR039793">
    <property type="entry name" value="UROS/Hem4"/>
</dbReference>
<dbReference type="GO" id="GO:0006780">
    <property type="term" value="P:uroporphyrinogen III biosynthetic process"/>
    <property type="evidence" value="ECO:0007669"/>
    <property type="project" value="InterPro"/>
</dbReference>
<dbReference type="EMBL" id="CP042434">
    <property type="protein sequence ID" value="QEC71795.1"/>
    <property type="molecule type" value="Genomic_DNA"/>
</dbReference>
<dbReference type="GO" id="GO:0005829">
    <property type="term" value="C:cytosol"/>
    <property type="evidence" value="ECO:0007669"/>
    <property type="project" value="TreeGrafter"/>
</dbReference>
<reference evidence="2 3" key="1">
    <citation type="journal article" date="2017" name="Int. J. Syst. Evol. Microbiol.">
        <title>Arachidicoccus ginsenosidivorans sp. nov., with ginsenoside-converting activity isolated from ginseng cultivating soil.</title>
        <authorList>
            <person name="Siddiqi M.Z."/>
            <person name="Aslam Z."/>
            <person name="Im W.T."/>
        </authorList>
    </citation>
    <scope>NUCLEOTIDE SEQUENCE [LARGE SCALE GENOMIC DNA]</scope>
    <source>
        <strain evidence="2 3">Gsoil 809</strain>
    </source>
</reference>